<dbReference type="GO" id="GO:0006310">
    <property type="term" value="P:DNA recombination"/>
    <property type="evidence" value="ECO:0007669"/>
    <property type="project" value="UniProtKB-KW"/>
</dbReference>
<keyword evidence="1" id="KW-0233">DNA recombination</keyword>
<dbReference type="Proteomes" id="UP000807769">
    <property type="component" value="Unassembled WGS sequence"/>
</dbReference>
<dbReference type="GO" id="GO:0043139">
    <property type="term" value="F:5'-3' DNA helicase activity"/>
    <property type="evidence" value="ECO:0007669"/>
    <property type="project" value="UniProtKB-EC"/>
</dbReference>
<comment type="similarity">
    <text evidence="1">Belongs to the helicase family.</text>
</comment>
<evidence type="ECO:0000313" key="4">
    <source>
        <dbReference type="Proteomes" id="UP000807769"/>
    </source>
</evidence>
<feature type="non-terminal residue" evidence="3">
    <location>
        <position position="1"/>
    </location>
</feature>
<evidence type="ECO:0000313" key="3">
    <source>
        <dbReference type="EMBL" id="KAG1801811.1"/>
    </source>
</evidence>
<keyword evidence="1" id="KW-0067">ATP-binding</keyword>
<comment type="caution">
    <text evidence="3">The sequence shown here is derived from an EMBL/GenBank/DDBJ whole genome shotgun (WGS) entry which is preliminary data.</text>
</comment>
<dbReference type="InterPro" id="IPR027417">
    <property type="entry name" value="P-loop_NTPase"/>
</dbReference>
<dbReference type="Pfam" id="PF05970">
    <property type="entry name" value="PIF1"/>
    <property type="match status" value="1"/>
</dbReference>
<keyword evidence="1" id="KW-0347">Helicase</keyword>
<keyword evidence="4" id="KW-1185">Reference proteome</keyword>
<keyword evidence="1" id="KW-0547">Nucleotide-binding</keyword>
<feature type="non-terminal residue" evidence="3">
    <location>
        <position position="84"/>
    </location>
</feature>
<dbReference type="GO" id="GO:0005524">
    <property type="term" value="F:ATP binding"/>
    <property type="evidence" value="ECO:0007669"/>
    <property type="project" value="UniProtKB-KW"/>
</dbReference>
<keyword evidence="1" id="KW-0234">DNA repair</keyword>
<reference evidence="3" key="1">
    <citation type="journal article" date="2020" name="New Phytol.">
        <title>Comparative genomics reveals dynamic genome evolution in host specialist ectomycorrhizal fungi.</title>
        <authorList>
            <person name="Lofgren L.A."/>
            <person name="Nguyen N.H."/>
            <person name="Vilgalys R."/>
            <person name="Ruytinx J."/>
            <person name="Liao H.L."/>
            <person name="Branco S."/>
            <person name="Kuo A."/>
            <person name="LaButti K."/>
            <person name="Lipzen A."/>
            <person name="Andreopoulos W."/>
            <person name="Pangilinan J."/>
            <person name="Riley R."/>
            <person name="Hundley H."/>
            <person name="Na H."/>
            <person name="Barry K."/>
            <person name="Grigoriev I.V."/>
            <person name="Stajich J.E."/>
            <person name="Kennedy P.G."/>
        </authorList>
    </citation>
    <scope>NUCLEOTIDE SEQUENCE</scope>
    <source>
        <strain evidence="3">MN1</strain>
    </source>
</reference>
<evidence type="ECO:0000259" key="2">
    <source>
        <dbReference type="Pfam" id="PF05970"/>
    </source>
</evidence>
<dbReference type="GO" id="GO:0016787">
    <property type="term" value="F:hydrolase activity"/>
    <property type="evidence" value="ECO:0007669"/>
    <property type="project" value="UniProtKB-KW"/>
</dbReference>
<dbReference type="RefSeq" id="XP_041186128.1">
    <property type="nucleotide sequence ID" value="XM_041329564.1"/>
</dbReference>
<organism evidence="3 4">
    <name type="scientific">Suillus subaureus</name>
    <dbReference type="NCBI Taxonomy" id="48587"/>
    <lineage>
        <taxon>Eukaryota</taxon>
        <taxon>Fungi</taxon>
        <taxon>Dikarya</taxon>
        <taxon>Basidiomycota</taxon>
        <taxon>Agaricomycotina</taxon>
        <taxon>Agaricomycetes</taxon>
        <taxon>Agaricomycetidae</taxon>
        <taxon>Boletales</taxon>
        <taxon>Suillineae</taxon>
        <taxon>Suillaceae</taxon>
        <taxon>Suillus</taxon>
    </lineage>
</organism>
<dbReference type="SUPFAM" id="SSF52540">
    <property type="entry name" value="P-loop containing nucleoside triphosphate hydrolases"/>
    <property type="match status" value="1"/>
</dbReference>
<dbReference type="OrthoDB" id="432234at2759"/>
<protein>
    <recommendedName>
        <fullName evidence="1">ATP-dependent DNA helicase</fullName>
        <ecNumber evidence="1">5.6.2.3</ecNumber>
    </recommendedName>
</protein>
<comment type="catalytic activity">
    <reaction evidence="1">
        <text>ATP + H2O = ADP + phosphate + H(+)</text>
        <dbReference type="Rhea" id="RHEA:13065"/>
        <dbReference type="ChEBI" id="CHEBI:15377"/>
        <dbReference type="ChEBI" id="CHEBI:15378"/>
        <dbReference type="ChEBI" id="CHEBI:30616"/>
        <dbReference type="ChEBI" id="CHEBI:43474"/>
        <dbReference type="ChEBI" id="CHEBI:456216"/>
        <dbReference type="EC" id="5.6.2.3"/>
    </reaction>
</comment>
<proteinExistence type="inferred from homology"/>
<dbReference type="PANTHER" id="PTHR47642">
    <property type="entry name" value="ATP-DEPENDENT DNA HELICASE"/>
    <property type="match status" value="1"/>
</dbReference>
<dbReference type="GO" id="GO:0000723">
    <property type="term" value="P:telomere maintenance"/>
    <property type="evidence" value="ECO:0007669"/>
    <property type="project" value="InterPro"/>
</dbReference>
<comment type="cofactor">
    <cofactor evidence="1">
        <name>Mg(2+)</name>
        <dbReference type="ChEBI" id="CHEBI:18420"/>
    </cofactor>
</comment>
<name>A0A9P7DSB8_9AGAM</name>
<accession>A0A9P7DSB8</accession>
<dbReference type="EMBL" id="JABBWG010000090">
    <property type="protein sequence ID" value="KAG1801811.1"/>
    <property type="molecule type" value="Genomic_DNA"/>
</dbReference>
<sequence length="84" mass="9184">LNKEQAHTFSLIANHSLTQSSEPLCMYLGGPGGTGKSHVITAVTEFFNRQGEERQFHLTSFMGVAAHNITGMTLHSALSLNQQR</sequence>
<dbReference type="EC" id="5.6.2.3" evidence="1"/>
<dbReference type="AlphaFoldDB" id="A0A9P7DSB8"/>
<keyword evidence="1" id="KW-0378">Hydrolase</keyword>
<dbReference type="Gene3D" id="3.40.50.300">
    <property type="entry name" value="P-loop containing nucleotide triphosphate hydrolases"/>
    <property type="match status" value="1"/>
</dbReference>
<evidence type="ECO:0000256" key="1">
    <source>
        <dbReference type="RuleBase" id="RU363044"/>
    </source>
</evidence>
<gene>
    <name evidence="3" type="ORF">BJ212DRAFT_1238815</name>
</gene>
<dbReference type="GeneID" id="64623581"/>
<dbReference type="InterPro" id="IPR051055">
    <property type="entry name" value="PIF1_helicase"/>
</dbReference>
<dbReference type="GO" id="GO:0006281">
    <property type="term" value="P:DNA repair"/>
    <property type="evidence" value="ECO:0007669"/>
    <property type="project" value="UniProtKB-KW"/>
</dbReference>
<dbReference type="InterPro" id="IPR010285">
    <property type="entry name" value="DNA_helicase_pif1-like_DEAD"/>
</dbReference>
<keyword evidence="1" id="KW-0227">DNA damage</keyword>
<feature type="domain" description="DNA helicase Pif1-like DEAD-box helicase" evidence="2">
    <location>
        <begin position="1"/>
        <end position="79"/>
    </location>
</feature>